<organism evidence="1 2">
    <name type="scientific">Formimonas warabiya</name>
    <dbReference type="NCBI Taxonomy" id="1761012"/>
    <lineage>
        <taxon>Bacteria</taxon>
        <taxon>Bacillati</taxon>
        <taxon>Bacillota</taxon>
        <taxon>Clostridia</taxon>
        <taxon>Eubacteriales</taxon>
        <taxon>Peptococcaceae</taxon>
        <taxon>Candidatus Formimonas</taxon>
    </lineage>
</organism>
<dbReference type="EMBL" id="CP017634">
    <property type="protein sequence ID" value="ATW25636.1"/>
    <property type="molecule type" value="Genomic_DNA"/>
</dbReference>
<dbReference type="KEGG" id="fwa:DCMF_13470"/>
<name>A0A3G1KT71_FORW1</name>
<evidence type="ECO:0000313" key="1">
    <source>
        <dbReference type="EMBL" id="ATW25636.1"/>
    </source>
</evidence>
<evidence type="ECO:0000313" key="2">
    <source>
        <dbReference type="Proteomes" id="UP000323521"/>
    </source>
</evidence>
<dbReference type="Proteomes" id="UP000323521">
    <property type="component" value="Chromosome"/>
</dbReference>
<accession>A0A3G1KT71</accession>
<keyword evidence="2" id="KW-1185">Reference proteome</keyword>
<gene>
    <name evidence="1" type="ORF">DCMF_13470</name>
</gene>
<proteinExistence type="predicted"/>
<sequence>MEINYKVETIISKNGRPYAYKVYAGVYIFYLSQKVFSEAVNSGMIELDGSTNSVKWNDIIRLKGEKAVERLRYAVANTTLDYLEEELEVVNEMPPILYLHYSFGTFRLAAISLLVKSGTVEINSGGINRDNGKVNENLKEINKAVMEGYSGVLNYIANYCDKEYCNSHNLIRMVRESNRETFRLANYNIKLGY</sequence>
<protein>
    <submittedName>
        <fullName evidence="1">Uncharacterized protein</fullName>
    </submittedName>
</protein>
<dbReference type="AlphaFoldDB" id="A0A3G1KT71"/>
<reference evidence="1 2" key="1">
    <citation type="submission" date="2016-10" db="EMBL/GenBank/DDBJ databases">
        <title>Complete Genome Sequence of Peptococcaceae strain DCMF.</title>
        <authorList>
            <person name="Edwards R.J."/>
            <person name="Holland S.I."/>
            <person name="Deshpande N.P."/>
            <person name="Wong Y.K."/>
            <person name="Ertan H."/>
            <person name="Manefield M."/>
            <person name="Russell T.L."/>
            <person name="Lee M.J."/>
        </authorList>
    </citation>
    <scope>NUCLEOTIDE SEQUENCE [LARGE SCALE GENOMIC DNA]</scope>
    <source>
        <strain evidence="1 2">DCMF</strain>
    </source>
</reference>
<dbReference type="RefSeq" id="WP_148134893.1">
    <property type="nucleotide sequence ID" value="NZ_CP017634.1"/>
</dbReference>